<keyword evidence="7" id="KW-1185">Reference proteome</keyword>
<comment type="caution">
    <text evidence="6">The sequence shown here is derived from an EMBL/GenBank/DDBJ whole genome shotgun (WGS) entry which is preliminary data.</text>
</comment>
<evidence type="ECO:0000313" key="6">
    <source>
        <dbReference type="EMBL" id="KAK7058185.1"/>
    </source>
</evidence>
<proteinExistence type="predicted"/>
<dbReference type="InterPro" id="IPR002893">
    <property type="entry name" value="Znf_MYND"/>
</dbReference>
<gene>
    <name evidence="6" type="ORF">R3P38DRAFT_3253164</name>
</gene>
<dbReference type="Proteomes" id="UP001362999">
    <property type="component" value="Unassembled WGS sequence"/>
</dbReference>
<protein>
    <recommendedName>
        <fullName evidence="5">MYND-type domain-containing protein</fullName>
    </recommendedName>
</protein>
<dbReference type="Gene3D" id="6.10.140.2220">
    <property type="match status" value="1"/>
</dbReference>
<dbReference type="EMBL" id="JAWWNJ010000004">
    <property type="protein sequence ID" value="KAK7058185.1"/>
    <property type="molecule type" value="Genomic_DNA"/>
</dbReference>
<evidence type="ECO:0000256" key="2">
    <source>
        <dbReference type="ARBA" id="ARBA00022771"/>
    </source>
</evidence>
<feature type="domain" description="MYND-type" evidence="5">
    <location>
        <begin position="411"/>
        <end position="453"/>
    </location>
</feature>
<keyword evidence="2 4" id="KW-0863">Zinc-finger</keyword>
<evidence type="ECO:0000256" key="4">
    <source>
        <dbReference type="PROSITE-ProRule" id="PRU00134"/>
    </source>
</evidence>
<evidence type="ECO:0000256" key="3">
    <source>
        <dbReference type="ARBA" id="ARBA00022833"/>
    </source>
</evidence>
<dbReference type="AlphaFoldDB" id="A0AAW0E373"/>
<evidence type="ECO:0000256" key="1">
    <source>
        <dbReference type="ARBA" id="ARBA00022723"/>
    </source>
</evidence>
<name>A0AAW0E373_9AGAR</name>
<accession>A0AAW0E373</accession>
<reference evidence="6 7" key="1">
    <citation type="journal article" date="2024" name="J Genomics">
        <title>Draft genome sequencing and assembly of Favolaschia claudopus CIRM-BRFM 2984 isolated from oak limbs.</title>
        <authorList>
            <person name="Navarro D."/>
            <person name="Drula E."/>
            <person name="Chaduli D."/>
            <person name="Cazenave R."/>
            <person name="Ahrendt S."/>
            <person name="Wang J."/>
            <person name="Lipzen A."/>
            <person name="Daum C."/>
            <person name="Barry K."/>
            <person name="Grigoriev I.V."/>
            <person name="Favel A."/>
            <person name="Rosso M.N."/>
            <person name="Martin F."/>
        </authorList>
    </citation>
    <scope>NUCLEOTIDE SEQUENCE [LARGE SCALE GENOMIC DNA]</scope>
    <source>
        <strain evidence="6 7">CIRM-BRFM 2984</strain>
    </source>
</reference>
<sequence length="624" mass="70514">MHPAVDISNLRRLPVNQRTMAKNACQADASLSCYIFRFSTPIRHLNPDLIPTAGDWDSSASAELILRLARATTSWHGAIDVLTARTTSFDEIRVEVWPRVWAWASFMHEHKEHMPEQAKLSDAFLYQSIVIFGAQVFDKNPALVSSTVGFRTILGKAWAFAPDRGSNNEMFGLFFFGLARLLGFLPFVDHAHFQELADGAGGTLDDLARLSVQYLHDLMEHTPSPNSGSPPVHLPSLMKFILEPDTPGISRNPMRDEFIALLPGHGFIPPFMNVLESYLARGAINGDVLPQMALILIERLVSLPHGYQFLPSAIKAGLLRILAIITLLYSATASDVIRYFIRRHLPLATAHYQVVVSVSEAWKDITKITSSKEFRANRLFKEWQFCLGVVETRMKVLREIETVKDSRACDNLKCGKIQEKLSLRRCSQCRAAYYCNRECQLADWEQGGHRAFCGVDKVLSLADSGSNPATYNERKFLRHVLHRAYTDKFGEICQIYANFTASSADESFMLFDLTTDFHPKMSVESVTNSETVYELEQAGASEWASFVSRARASRMHMQLHVVKIAEGKQHRFWVVPLRCSSSFVYKEVEAMASIARQWPMSGLNLEAEVERILKRRPNNEVEIH</sequence>
<dbReference type="PROSITE" id="PS50865">
    <property type="entry name" value="ZF_MYND_2"/>
    <property type="match status" value="1"/>
</dbReference>
<dbReference type="SUPFAM" id="SSF144232">
    <property type="entry name" value="HIT/MYND zinc finger-like"/>
    <property type="match status" value="1"/>
</dbReference>
<organism evidence="6 7">
    <name type="scientific">Favolaschia claudopus</name>
    <dbReference type="NCBI Taxonomy" id="2862362"/>
    <lineage>
        <taxon>Eukaryota</taxon>
        <taxon>Fungi</taxon>
        <taxon>Dikarya</taxon>
        <taxon>Basidiomycota</taxon>
        <taxon>Agaricomycotina</taxon>
        <taxon>Agaricomycetes</taxon>
        <taxon>Agaricomycetidae</taxon>
        <taxon>Agaricales</taxon>
        <taxon>Marasmiineae</taxon>
        <taxon>Mycenaceae</taxon>
        <taxon>Favolaschia</taxon>
    </lineage>
</organism>
<dbReference type="GO" id="GO:0008270">
    <property type="term" value="F:zinc ion binding"/>
    <property type="evidence" value="ECO:0007669"/>
    <property type="project" value="UniProtKB-KW"/>
</dbReference>
<evidence type="ECO:0000259" key="5">
    <source>
        <dbReference type="PROSITE" id="PS50865"/>
    </source>
</evidence>
<keyword evidence="3" id="KW-0862">Zinc</keyword>
<keyword evidence="1" id="KW-0479">Metal-binding</keyword>
<evidence type="ECO:0000313" key="7">
    <source>
        <dbReference type="Proteomes" id="UP001362999"/>
    </source>
</evidence>
<dbReference type="Pfam" id="PF01753">
    <property type="entry name" value="zf-MYND"/>
    <property type="match status" value="1"/>
</dbReference>